<reference evidence="3 4" key="1">
    <citation type="submission" date="2020-08" db="EMBL/GenBank/DDBJ databases">
        <title>Genomic Encyclopedia of Type Strains, Phase III (KMG-III): the genomes of soil and plant-associated and newly described type strains.</title>
        <authorList>
            <person name="Whitman W."/>
        </authorList>
    </citation>
    <scope>NUCLEOTIDE SEQUENCE [LARGE SCALE GENOMIC DNA]</scope>
    <source>
        <strain evidence="3 4">CECT 3226</strain>
    </source>
</reference>
<name>A0A7W8F9S5_9ACTN</name>
<evidence type="ECO:0000256" key="2">
    <source>
        <dbReference type="SAM" id="SignalP"/>
    </source>
</evidence>
<feature type="transmembrane region" description="Helical" evidence="1">
    <location>
        <begin position="43"/>
        <end position="62"/>
    </location>
</feature>
<keyword evidence="2" id="KW-0732">Signal</keyword>
<feature type="signal peptide" evidence="2">
    <location>
        <begin position="1"/>
        <end position="27"/>
    </location>
</feature>
<evidence type="ECO:0008006" key="5">
    <source>
        <dbReference type="Google" id="ProtNLM"/>
    </source>
</evidence>
<gene>
    <name evidence="3" type="ORF">FHS32_005208</name>
</gene>
<keyword evidence="1" id="KW-0812">Transmembrane</keyword>
<evidence type="ECO:0000256" key="1">
    <source>
        <dbReference type="SAM" id="Phobius"/>
    </source>
</evidence>
<feature type="chain" id="PRO_5030596374" description="Holin" evidence="2">
    <location>
        <begin position="28"/>
        <end position="87"/>
    </location>
</feature>
<evidence type="ECO:0000313" key="4">
    <source>
        <dbReference type="Proteomes" id="UP000568022"/>
    </source>
</evidence>
<dbReference type="AlphaFoldDB" id="A0A7W8F9S5"/>
<accession>A0A7W8F9S5</accession>
<protein>
    <recommendedName>
        <fullName evidence="5">Holin</fullName>
    </recommendedName>
</protein>
<keyword evidence="1" id="KW-1133">Transmembrane helix</keyword>
<sequence>MPPAAKRAIRTALQTLAAVVVILPALAAVVADSTALAVTAPWLITGAVSAAAVAGVVARIMAHPAFESLLDKVGIGLIDDDRGGPAQ</sequence>
<keyword evidence="1" id="KW-0472">Membrane</keyword>
<dbReference type="Proteomes" id="UP000568022">
    <property type="component" value="Unassembled WGS sequence"/>
</dbReference>
<evidence type="ECO:0000313" key="3">
    <source>
        <dbReference type="EMBL" id="MBB5128433.1"/>
    </source>
</evidence>
<dbReference type="EMBL" id="JACHJE010000013">
    <property type="protein sequence ID" value="MBB5128433.1"/>
    <property type="molecule type" value="Genomic_DNA"/>
</dbReference>
<proteinExistence type="predicted"/>
<comment type="caution">
    <text evidence="3">The sequence shown here is derived from an EMBL/GenBank/DDBJ whole genome shotgun (WGS) entry which is preliminary data.</text>
</comment>
<organism evidence="3 4">
    <name type="scientific">Streptomyces griseoloalbus</name>
    <dbReference type="NCBI Taxonomy" id="67303"/>
    <lineage>
        <taxon>Bacteria</taxon>
        <taxon>Bacillati</taxon>
        <taxon>Actinomycetota</taxon>
        <taxon>Actinomycetes</taxon>
        <taxon>Kitasatosporales</taxon>
        <taxon>Streptomycetaceae</taxon>
        <taxon>Streptomyces</taxon>
    </lineage>
</organism>
<keyword evidence="4" id="KW-1185">Reference proteome</keyword>